<comment type="caution">
    <text evidence="7">The sequence shown here is derived from an EMBL/GenBank/DDBJ whole genome shotgun (WGS) entry which is preliminary data.</text>
</comment>
<evidence type="ECO:0000256" key="2">
    <source>
        <dbReference type="ARBA" id="ARBA00023015"/>
    </source>
</evidence>
<feature type="domain" description="RNA polymerase sigma factor 70 region 4 type 2" evidence="6">
    <location>
        <begin position="121"/>
        <end position="171"/>
    </location>
</feature>
<name>A0A4Q7MC29_9BACT</name>
<dbReference type="EMBL" id="SGXA01000005">
    <property type="protein sequence ID" value="RZS65596.1"/>
    <property type="molecule type" value="Genomic_DNA"/>
</dbReference>
<keyword evidence="4" id="KW-0804">Transcription</keyword>
<dbReference type="AlphaFoldDB" id="A0A4Q7MC29"/>
<organism evidence="7 8">
    <name type="scientific">Pseudobacter ginsenosidimutans</name>
    <dbReference type="NCBI Taxonomy" id="661488"/>
    <lineage>
        <taxon>Bacteria</taxon>
        <taxon>Pseudomonadati</taxon>
        <taxon>Bacteroidota</taxon>
        <taxon>Chitinophagia</taxon>
        <taxon>Chitinophagales</taxon>
        <taxon>Chitinophagaceae</taxon>
        <taxon>Pseudobacter</taxon>
    </lineage>
</organism>
<evidence type="ECO:0000313" key="8">
    <source>
        <dbReference type="Proteomes" id="UP000293874"/>
    </source>
</evidence>
<keyword evidence="3" id="KW-0731">Sigma factor</keyword>
<sequence length="193" mass="22120">MVNALHNEQELLDRLASGDPDAFTIIFNHYWPRIFSSMLVISKSPSIAEDIAQEIFARLWKDREKATAIRDLSAYLFIAARNKVLNSLSRMDVETAYRNYILHKESGKTDQVTYQELDKLVQEGVQQLSPQQQRAFRLSRLDGLTHEQIAAEMQISRATVKEHIVKALATLRQHLKAHGYSSMYVILFGIIFG</sequence>
<dbReference type="InterPro" id="IPR039425">
    <property type="entry name" value="RNA_pol_sigma-70-like"/>
</dbReference>
<dbReference type="InterPro" id="IPR014284">
    <property type="entry name" value="RNA_pol_sigma-70_dom"/>
</dbReference>
<evidence type="ECO:0000256" key="4">
    <source>
        <dbReference type="ARBA" id="ARBA00023163"/>
    </source>
</evidence>
<gene>
    <name evidence="7" type="ORF">EV199_5771</name>
</gene>
<protein>
    <submittedName>
        <fullName evidence="7">RNA polymerase sigma-70 factor (ECF subfamily)</fullName>
    </submittedName>
</protein>
<dbReference type="GO" id="GO:0016987">
    <property type="term" value="F:sigma factor activity"/>
    <property type="evidence" value="ECO:0007669"/>
    <property type="project" value="UniProtKB-KW"/>
</dbReference>
<dbReference type="GO" id="GO:0003677">
    <property type="term" value="F:DNA binding"/>
    <property type="evidence" value="ECO:0007669"/>
    <property type="project" value="InterPro"/>
</dbReference>
<dbReference type="OrthoDB" id="799938at2"/>
<dbReference type="NCBIfam" id="TIGR02985">
    <property type="entry name" value="Sig70_bacteroi1"/>
    <property type="match status" value="1"/>
</dbReference>
<evidence type="ECO:0000256" key="3">
    <source>
        <dbReference type="ARBA" id="ARBA00023082"/>
    </source>
</evidence>
<dbReference type="Gene3D" id="1.10.1740.10">
    <property type="match status" value="1"/>
</dbReference>
<dbReference type="PANTHER" id="PTHR43133:SF46">
    <property type="entry name" value="RNA POLYMERASE SIGMA-70 FACTOR ECF SUBFAMILY"/>
    <property type="match status" value="1"/>
</dbReference>
<dbReference type="NCBIfam" id="TIGR02937">
    <property type="entry name" value="sigma70-ECF"/>
    <property type="match status" value="1"/>
</dbReference>
<evidence type="ECO:0000313" key="7">
    <source>
        <dbReference type="EMBL" id="RZS65596.1"/>
    </source>
</evidence>
<proteinExistence type="inferred from homology"/>
<dbReference type="RefSeq" id="WP_130544251.1">
    <property type="nucleotide sequence ID" value="NZ_CP042431.1"/>
</dbReference>
<dbReference type="Proteomes" id="UP000293874">
    <property type="component" value="Unassembled WGS sequence"/>
</dbReference>
<dbReference type="Pfam" id="PF08281">
    <property type="entry name" value="Sigma70_r4_2"/>
    <property type="match status" value="1"/>
</dbReference>
<dbReference type="InterPro" id="IPR013325">
    <property type="entry name" value="RNA_pol_sigma_r2"/>
</dbReference>
<dbReference type="Gene3D" id="1.10.10.10">
    <property type="entry name" value="Winged helix-like DNA-binding domain superfamily/Winged helix DNA-binding domain"/>
    <property type="match status" value="1"/>
</dbReference>
<dbReference type="CDD" id="cd06171">
    <property type="entry name" value="Sigma70_r4"/>
    <property type="match status" value="1"/>
</dbReference>
<dbReference type="InterPro" id="IPR036388">
    <property type="entry name" value="WH-like_DNA-bd_sf"/>
</dbReference>
<dbReference type="InterPro" id="IPR013324">
    <property type="entry name" value="RNA_pol_sigma_r3/r4-like"/>
</dbReference>
<dbReference type="Pfam" id="PF04542">
    <property type="entry name" value="Sigma70_r2"/>
    <property type="match status" value="1"/>
</dbReference>
<dbReference type="InterPro" id="IPR013249">
    <property type="entry name" value="RNA_pol_sigma70_r4_t2"/>
</dbReference>
<dbReference type="GO" id="GO:0006352">
    <property type="term" value="P:DNA-templated transcription initiation"/>
    <property type="evidence" value="ECO:0007669"/>
    <property type="project" value="InterPro"/>
</dbReference>
<accession>A0A4Q7MC29</accession>
<dbReference type="InterPro" id="IPR014327">
    <property type="entry name" value="RNA_pol_sigma70_bacteroid"/>
</dbReference>
<dbReference type="SUPFAM" id="SSF88659">
    <property type="entry name" value="Sigma3 and sigma4 domains of RNA polymerase sigma factors"/>
    <property type="match status" value="1"/>
</dbReference>
<keyword evidence="2" id="KW-0805">Transcription regulation</keyword>
<dbReference type="InterPro" id="IPR007627">
    <property type="entry name" value="RNA_pol_sigma70_r2"/>
</dbReference>
<evidence type="ECO:0000259" key="6">
    <source>
        <dbReference type="Pfam" id="PF08281"/>
    </source>
</evidence>
<keyword evidence="8" id="KW-1185">Reference proteome</keyword>
<feature type="domain" description="RNA polymerase sigma-70 region 2" evidence="5">
    <location>
        <begin position="27"/>
        <end position="90"/>
    </location>
</feature>
<dbReference type="PANTHER" id="PTHR43133">
    <property type="entry name" value="RNA POLYMERASE ECF-TYPE SIGMA FACTO"/>
    <property type="match status" value="1"/>
</dbReference>
<evidence type="ECO:0000259" key="5">
    <source>
        <dbReference type="Pfam" id="PF04542"/>
    </source>
</evidence>
<comment type="similarity">
    <text evidence="1">Belongs to the sigma-70 factor family. ECF subfamily.</text>
</comment>
<evidence type="ECO:0000256" key="1">
    <source>
        <dbReference type="ARBA" id="ARBA00010641"/>
    </source>
</evidence>
<reference evidence="7 8" key="1">
    <citation type="submission" date="2019-02" db="EMBL/GenBank/DDBJ databases">
        <title>Genomic Encyclopedia of Type Strains, Phase IV (KMG-IV): sequencing the most valuable type-strain genomes for metagenomic binning, comparative biology and taxonomic classification.</title>
        <authorList>
            <person name="Goeker M."/>
        </authorList>
    </citation>
    <scope>NUCLEOTIDE SEQUENCE [LARGE SCALE GENOMIC DNA]</scope>
    <source>
        <strain evidence="7 8">DSM 18116</strain>
    </source>
</reference>
<dbReference type="SUPFAM" id="SSF88946">
    <property type="entry name" value="Sigma2 domain of RNA polymerase sigma factors"/>
    <property type="match status" value="1"/>
</dbReference>